<reference evidence="11 12" key="1">
    <citation type="submission" date="2021-10" db="EMBL/GenBank/DDBJ databases">
        <authorList>
            <person name="Criscuolo A."/>
        </authorList>
    </citation>
    <scope>NUCLEOTIDE SEQUENCE [LARGE SCALE GENOMIC DNA]</scope>
    <source>
        <strain evidence="12">CIP 111883</strain>
    </source>
</reference>
<dbReference type="InterPro" id="IPR025202">
    <property type="entry name" value="PLD-like_dom"/>
</dbReference>
<protein>
    <recommendedName>
        <fullName evidence="8">Cardiolipin synthase</fullName>
        <ecNumber evidence="8">2.7.8.-</ecNumber>
    </recommendedName>
</protein>
<keyword evidence="4 9" id="KW-0812">Transmembrane</keyword>
<dbReference type="PANTHER" id="PTHR21248:SF7">
    <property type="entry name" value="MINOR CARDIOLIPIN SYNTHASE CLSB"/>
    <property type="match status" value="1"/>
</dbReference>
<keyword evidence="3" id="KW-0808">Transferase</keyword>
<dbReference type="InterPro" id="IPR001736">
    <property type="entry name" value="PLipase_D/transphosphatidylase"/>
</dbReference>
<feature type="transmembrane region" description="Helical" evidence="9">
    <location>
        <begin position="6"/>
        <end position="24"/>
    </location>
</feature>
<evidence type="ECO:0000256" key="3">
    <source>
        <dbReference type="ARBA" id="ARBA00022679"/>
    </source>
</evidence>
<dbReference type="Proteomes" id="UP000789833">
    <property type="component" value="Unassembled WGS sequence"/>
</dbReference>
<evidence type="ECO:0000256" key="6">
    <source>
        <dbReference type="ARBA" id="ARBA00022989"/>
    </source>
</evidence>
<comment type="subcellular location">
    <subcellularLocation>
        <location evidence="1">Cell membrane</location>
    </subcellularLocation>
</comment>
<accession>A0ABM8YJW9</accession>
<dbReference type="EMBL" id="CAKJTJ010000003">
    <property type="protein sequence ID" value="CAG9620095.1"/>
    <property type="molecule type" value="Genomic_DNA"/>
</dbReference>
<evidence type="ECO:0000313" key="11">
    <source>
        <dbReference type="EMBL" id="CAG9620095.1"/>
    </source>
</evidence>
<dbReference type="PIRSF" id="PIRSF000850">
    <property type="entry name" value="Phospholipase_D_PSS"/>
    <property type="match status" value="1"/>
</dbReference>
<dbReference type="InterPro" id="IPR022924">
    <property type="entry name" value="Cardiolipin_synthase"/>
</dbReference>
<evidence type="ECO:0000313" key="12">
    <source>
        <dbReference type="Proteomes" id="UP000789833"/>
    </source>
</evidence>
<sequence length="401" mass="46584">MNVVLYTILVIVLIFIWLGLDLYFGRMKHIKETRTLSFPKRQGEINLYADGNLLFKDLYNDMRQAKHHIHSLFYLVKEDHASQEFFNILKEKAEQGVEVRLLLDFMGSFGIKKRTIKELKKHRVQVEFYHKPAFPFFFFSINQRNHRKITVIDGSIGYVGGFNIGKEYLGQDPKFGVWRDYHLQLIGEGVQDLQTQFLQNWELAGDFSSLDWGKDYYPVSEKGPHTHQLVPTNGTQLSEIFLNLIKRAEHSIIICTPYFIPSDLLLVELLDALGRGVSVTVLVPAKADHPIVMDAAFPYFSTIIEAGAEVYRFYLGFYHAKVIVIDDHTCDIGTANFDKRSLFLNNEINCLIYDKEFVQKTIQEIYKDIHHSEKLTLEFIKNRSLFEKSKEQFSKLISPLL</sequence>
<proteinExistence type="predicted"/>
<evidence type="ECO:0000256" key="2">
    <source>
        <dbReference type="ARBA" id="ARBA00022475"/>
    </source>
</evidence>
<keyword evidence="7 9" id="KW-0472">Membrane</keyword>
<dbReference type="SMART" id="SM00155">
    <property type="entry name" value="PLDc"/>
    <property type="match status" value="2"/>
</dbReference>
<evidence type="ECO:0000259" key="10">
    <source>
        <dbReference type="PROSITE" id="PS50035"/>
    </source>
</evidence>
<evidence type="ECO:0000256" key="8">
    <source>
        <dbReference type="NCBIfam" id="TIGR04265"/>
    </source>
</evidence>
<evidence type="ECO:0000256" key="1">
    <source>
        <dbReference type="ARBA" id="ARBA00004236"/>
    </source>
</evidence>
<dbReference type="SUPFAM" id="SSF56024">
    <property type="entry name" value="Phospholipase D/nuclease"/>
    <property type="match status" value="2"/>
</dbReference>
<dbReference type="PANTHER" id="PTHR21248">
    <property type="entry name" value="CARDIOLIPIN SYNTHASE"/>
    <property type="match status" value="1"/>
</dbReference>
<keyword evidence="6 9" id="KW-1133">Transmembrane helix</keyword>
<evidence type="ECO:0000256" key="4">
    <source>
        <dbReference type="ARBA" id="ARBA00022692"/>
    </source>
</evidence>
<feature type="domain" description="PLD phosphodiesterase" evidence="10">
    <location>
        <begin position="141"/>
        <end position="168"/>
    </location>
</feature>
<name>A0ABM8YJW9_9BACI</name>
<dbReference type="NCBIfam" id="TIGR04265">
    <property type="entry name" value="bac_cardiolipin"/>
    <property type="match status" value="1"/>
</dbReference>
<keyword evidence="2" id="KW-1003">Cell membrane</keyword>
<evidence type="ECO:0000256" key="5">
    <source>
        <dbReference type="ARBA" id="ARBA00022737"/>
    </source>
</evidence>
<feature type="domain" description="PLD phosphodiesterase" evidence="10">
    <location>
        <begin position="314"/>
        <end position="341"/>
    </location>
</feature>
<dbReference type="PROSITE" id="PS50035">
    <property type="entry name" value="PLD"/>
    <property type="match status" value="2"/>
</dbReference>
<comment type="caution">
    <text evidence="11">The sequence shown here is derived from an EMBL/GenBank/DDBJ whole genome shotgun (WGS) entry which is preliminary data.</text>
</comment>
<gene>
    <name evidence="11" type="primary">clsB</name>
    <name evidence="11" type="ORF">BACCIP111883_00863</name>
</gene>
<keyword evidence="12" id="KW-1185">Reference proteome</keyword>
<dbReference type="Pfam" id="PF13091">
    <property type="entry name" value="PLDc_2"/>
    <property type="match status" value="2"/>
</dbReference>
<dbReference type="Gene3D" id="3.30.870.10">
    <property type="entry name" value="Endonuclease Chain A"/>
    <property type="match status" value="2"/>
</dbReference>
<dbReference type="EC" id="2.7.8.-" evidence="8"/>
<dbReference type="CDD" id="cd09110">
    <property type="entry name" value="PLDc_CLS_1"/>
    <property type="match status" value="1"/>
</dbReference>
<dbReference type="RefSeq" id="WP_230500029.1">
    <property type="nucleotide sequence ID" value="NZ_CAKJTJ010000003.1"/>
</dbReference>
<dbReference type="CDD" id="cd09112">
    <property type="entry name" value="PLDc_CLS_2"/>
    <property type="match status" value="1"/>
</dbReference>
<keyword evidence="5" id="KW-0677">Repeat</keyword>
<evidence type="ECO:0000256" key="9">
    <source>
        <dbReference type="SAM" id="Phobius"/>
    </source>
</evidence>
<organism evidence="11 12">
    <name type="scientific">Sutcliffiella rhizosphaerae</name>
    <dbReference type="NCBI Taxonomy" id="2880967"/>
    <lineage>
        <taxon>Bacteria</taxon>
        <taxon>Bacillati</taxon>
        <taxon>Bacillota</taxon>
        <taxon>Bacilli</taxon>
        <taxon>Bacillales</taxon>
        <taxon>Bacillaceae</taxon>
        <taxon>Sutcliffiella</taxon>
    </lineage>
</organism>
<evidence type="ECO:0000256" key="7">
    <source>
        <dbReference type="ARBA" id="ARBA00023136"/>
    </source>
</evidence>